<feature type="region of interest" description="Disordered" evidence="1">
    <location>
        <begin position="1"/>
        <end position="36"/>
    </location>
</feature>
<reference evidence="4" key="1">
    <citation type="submission" date="2017-12" db="EMBL/GenBank/DDBJ databases">
        <authorList>
            <consortium name="DOE Joint Genome Institute"/>
            <person name="Mondo S.J."/>
            <person name="Kjaerbolling I."/>
            <person name="Vesth T.C."/>
            <person name="Frisvad J.C."/>
            <person name="Nybo J.L."/>
            <person name="Theobald S."/>
            <person name="Kuo A."/>
            <person name="Bowyer P."/>
            <person name="Matsuda Y."/>
            <person name="Lyhne E.K."/>
            <person name="Kogle M.E."/>
            <person name="Clum A."/>
            <person name="Lipzen A."/>
            <person name="Salamov A."/>
            <person name="Ngan C.Y."/>
            <person name="Daum C."/>
            <person name="Chiniquy J."/>
            <person name="Barry K."/>
            <person name="LaButti K."/>
            <person name="Haridas S."/>
            <person name="Simmons B.A."/>
            <person name="Magnuson J.K."/>
            <person name="Mortensen U.H."/>
            <person name="Larsen T.O."/>
            <person name="Grigoriev I.V."/>
            <person name="Baker S.E."/>
            <person name="Andersen M.R."/>
            <person name="Nordberg H.P."/>
            <person name="Cantor M.N."/>
            <person name="Hua S.X."/>
        </authorList>
    </citation>
    <scope>NUCLEOTIDE SEQUENCE [LARGE SCALE GENOMIC DNA]</scope>
    <source>
        <strain evidence="4">IBT 19404</strain>
    </source>
</reference>
<proteinExistence type="predicted"/>
<evidence type="ECO:0000313" key="3">
    <source>
        <dbReference type="EMBL" id="PLN77824.1"/>
    </source>
</evidence>
<keyword evidence="2" id="KW-0812">Transmembrane</keyword>
<dbReference type="EMBL" id="KZ559588">
    <property type="protein sequence ID" value="PLN77824.1"/>
    <property type="molecule type" value="Genomic_DNA"/>
</dbReference>
<sequence length="83" mass="9435">MQEEGKRRDKSTAYTHVSSSNPSCAPTAPQRPWREERTRPLALGLGPGSDWNAATWAGWYFYSFFSFLMCSARLMGCVWGRLL</sequence>
<accession>A0A2J5HL52</accession>
<feature type="compositionally biased region" description="Basic and acidic residues" evidence="1">
    <location>
        <begin position="1"/>
        <end position="11"/>
    </location>
</feature>
<evidence type="ECO:0000313" key="4">
    <source>
        <dbReference type="Proteomes" id="UP000235023"/>
    </source>
</evidence>
<keyword evidence="2" id="KW-0472">Membrane</keyword>
<feature type="transmembrane region" description="Helical" evidence="2">
    <location>
        <begin position="59"/>
        <end position="79"/>
    </location>
</feature>
<evidence type="ECO:0000256" key="1">
    <source>
        <dbReference type="SAM" id="MobiDB-lite"/>
    </source>
</evidence>
<gene>
    <name evidence="3" type="ORF">BDW42DRAFT_176218</name>
</gene>
<name>A0A2J5HL52_9EURO</name>
<keyword evidence="4" id="KW-1185">Reference proteome</keyword>
<dbReference type="Proteomes" id="UP000235023">
    <property type="component" value="Unassembled WGS sequence"/>
</dbReference>
<dbReference type="AlphaFoldDB" id="A0A2J5HL52"/>
<keyword evidence="2" id="KW-1133">Transmembrane helix</keyword>
<feature type="compositionally biased region" description="Polar residues" evidence="1">
    <location>
        <begin position="12"/>
        <end position="24"/>
    </location>
</feature>
<protein>
    <submittedName>
        <fullName evidence="3">Uncharacterized protein</fullName>
    </submittedName>
</protein>
<evidence type="ECO:0000256" key="2">
    <source>
        <dbReference type="SAM" id="Phobius"/>
    </source>
</evidence>
<organism evidence="3 4">
    <name type="scientific">Aspergillus taichungensis</name>
    <dbReference type="NCBI Taxonomy" id="482145"/>
    <lineage>
        <taxon>Eukaryota</taxon>
        <taxon>Fungi</taxon>
        <taxon>Dikarya</taxon>
        <taxon>Ascomycota</taxon>
        <taxon>Pezizomycotina</taxon>
        <taxon>Eurotiomycetes</taxon>
        <taxon>Eurotiomycetidae</taxon>
        <taxon>Eurotiales</taxon>
        <taxon>Aspergillaceae</taxon>
        <taxon>Aspergillus</taxon>
        <taxon>Aspergillus subgen. Circumdati</taxon>
    </lineage>
</organism>